<dbReference type="Proteomes" id="UP001501319">
    <property type="component" value="Unassembled WGS sequence"/>
</dbReference>
<keyword evidence="3 5" id="KW-0067">ATP-binding</keyword>
<dbReference type="CDD" id="cd03255">
    <property type="entry name" value="ABC_MJ0796_LolCDE_FtsE"/>
    <property type="match status" value="1"/>
</dbReference>
<dbReference type="InterPro" id="IPR015854">
    <property type="entry name" value="ABC_transpr_LolD-like"/>
</dbReference>
<dbReference type="InterPro" id="IPR003593">
    <property type="entry name" value="AAA+_ATPase"/>
</dbReference>
<proteinExistence type="predicted"/>
<evidence type="ECO:0000256" key="2">
    <source>
        <dbReference type="ARBA" id="ARBA00022741"/>
    </source>
</evidence>
<evidence type="ECO:0000259" key="4">
    <source>
        <dbReference type="PROSITE" id="PS50893"/>
    </source>
</evidence>
<dbReference type="InterPro" id="IPR003439">
    <property type="entry name" value="ABC_transporter-like_ATP-bd"/>
</dbReference>
<feature type="domain" description="ABC transporter" evidence="4">
    <location>
        <begin position="16"/>
        <end position="234"/>
    </location>
</feature>
<gene>
    <name evidence="5" type="ORF">GCM10009744_38660</name>
</gene>
<protein>
    <submittedName>
        <fullName evidence="5">ATP-binding cassette domain-containing protein</fullName>
    </submittedName>
</protein>
<sequence length="235" mass="24589">MTEQFLTPPHHPGQVVRCVDAARTFGHGDTAVVAVHGCTCEVSAGARIAITGPSGSGKSTLLHLLAGLEAPTSGEVSWPSFGSTAVERSRDIAVVFQGPSLLPALDVLENTMMAAVLTGTDEATAKERALAALEIVGVAALVNQLPETLSGGQAQRVAVARALTLRPRLLLADEPTGQLDATTGRHVINVLFKAADEAGAALVITTHDQAVGDRFDEQWEMRDGRLFTPVKGELL</sequence>
<keyword evidence="6" id="KW-1185">Reference proteome</keyword>
<keyword evidence="2" id="KW-0547">Nucleotide-binding</keyword>
<evidence type="ECO:0000256" key="1">
    <source>
        <dbReference type="ARBA" id="ARBA00022448"/>
    </source>
</evidence>
<evidence type="ECO:0000313" key="5">
    <source>
        <dbReference type="EMBL" id="GAA1644322.1"/>
    </source>
</evidence>
<dbReference type="SUPFAM" id="SSF52540">
    <property type="entry name" value="P-loop containing nucleoside triphosphate hydrolases"/>
    <property type="match status" value="1"/>
</dbReference>
<dbReference type="PANTHER" id="PTHR24220:SF685">
    <property type="entry name" value="ABC TRANSPORTER RELATED"/>
    <property type="match status" value="1"/>
</dbReference>
<dbReference type="SMART" id="SM00382">
    <property type="entry name" value="AAA"/>
    <property type="match status" value="1"/>
</dbReference>
<name>A0ABN2FFC5_9ACTN</name>
<dbReference type="EMBL" id="BAAANE010000007">
    <property type="protein sequence ID" value="GAA1644322.1"/>
    <property type="molecule type" value="Genomic_DNA"/>
</dbReference>
<dbReference type="GO" id="GO:0005524">
    <property type="term" value="F:ATP binding"/>
    <property type="evidence" value="ECO:0007669"/>
    <property type="project" value="UniProtKB-KW"/>
</dbReference>
<comment type="caution">
    <text evidence="5">The sequence shown here is derived from an EMBL/GenBank/DDBJ whole genome shotgun (WGS) entry which is preliminary data.</text>
</comment>
<dbReference type="PROSITE" id="PS50893">
    <property type="entry name" value="ABC_TRANSPORTER_2"/>
    <property type="match status" value="1"/>
</dbReference>
<dbReference type="InterPro" id="IPR017871">
    <property type="entry name" value="ABC_transporter-like_CS"/>
</dbReference>
<reference evidence="5 6" key="1">
    <citation type="journal article" date="2019" name="Int. J. Syst. Evol. Microbiol.">
        <title>The Global Catalogue of Microorganisms (GCM) 10K type strain sequencing project: providing services to taxonomists for standard genome sequencing and annotation.</title>
        <authorList>
            <consortium name="The Broad Institute Genomics Platform"/>
            <consortium name="The Broad Institute Genome Sequencing Center for Infectious Disease"/>
            <person name="Wu L."/>
            <person name="Ma J."/>
        </authorList>
    </citation>
    <scope>NUCLEOTIDE SEQUENCE [LARGE SCALE GENOMIC DNA]</scope>
    <source>
        <strain evidence="5 6">JCM 14306</strain>
    </source>
</reference>
<evidence type="ECO:0000313" key="6">
    <source>
        <dbReference type="Proteomes" id="UP001501319"/>
    </source>
</evidence>
<evidence type="ECO:0000256" key="3">
    <source>
        <dbReference type="ARBA" id="ARBA00022840"/>
    </source>
</evidence>
<organism evidence="5 6">
    <name type="scientific">Kribbella alba</name>
    <dbReference type="NCBI Taxonomy" id="190197"/>
    <lineage>
        <taxon>Bacteria</taxon>
        <taxon>Bacillati</taxon>
        <taxon>Actinomycetota</taxon>
        <taxon>Actinomycetes</taxon>
        <taxon>Propionibacteriales</taxon>
        <taxon>Kribbellaceae</taxon>
        <taxon>Kribbella</taxon>
    </lineage>
</organism>
<dbReference type="InterPro" id="IPR017911">
    <property type="entry name" value="MacB-like_ATP-bd"/>
</dbReference>
<accession>A0ABN2FFC5</accession>
<dbReference type="PANTHER" id="PTHR24220">
    <property type="entry name" value="IMPORT ATP-BINDING PROTEIN"/>
    <property type="match status" value="1"/>
</dbReference>
<dbReference type="RefSeq" id="WP_344113079.1">
    <property type="nucleotide sequence ID" value="NZ_BAAANE010000007.1"/>
</dbReference>
<keyword evidence="1" id="KW-0813">Transport</keyword>
<dbReference type="Gene3D" id="3.40.50.300">
    <property type="entry name" value="P-loop containing nucleotide triphosphate hydrolases"/>
    <property type="match status" value="1"/>
</dbReference>
<dbReference type="Pfam" id="PF00005">
    <property type="entry name" value="ABC_tran"/>
    <property type="match status" value="1"/>
</dbReference>
<dbReference type="InterPro" id="IPR027417">
    <property type="entry name" value="P-loop_NTPase"/>
</dbReference>
<dbReference type="PROSITE" id="PS00211">
    <property type="entry name" value="ABC_TRANSPORTER_1"/>
    <property type="match status" value="1"/>
</dbReference>